<dbReference type="AlphaFoldDB" id="A0A3P5Z5D4"/>
<gene>
    <name evidence="2" type="ORF">BRAA05T20669Z</name>
    <name evidence="1" type="ORF">BRAPAZ1V2_A05P18350.2</name>
</gene>
<dbReference type="EMBL" id="LR031570">
    <property type="protein sequence ID" value="VDC70955.1"/>
    <property type="molecule type" value="Genomic_DNA"/>
</dbReference>
<organism evidence="2">
    <name type="scientific">Brassica campestris</name>
    <name type="common">Field mustard</name>
    <dbReference type="NCBI Taxonomy" id="3711"/>
    <lineage>
        <taxon>Eukaryota</taxon>
        <taxon>Viridiplantae</taxon>
        <taxon>Streptophyta</taxon>
        <taxon>Embryophyta</taxon>
        <taxon>Tracheophyta</taxon>
        <taxon>Spermatophyta</taxon>
        <taxon>Magnoliopsida</taxon>
        <taxon>eudicotyledons</taxon>
        <taxon>Gunneridae</taxon>
        <taxon>Pentapetalae</taxon>
        <taxon>rosids</taxon>
        <taxon>malvids</taxon>
        <taxon>Brassicales</taxon>
        <taxon>Brassicaceae</taxon>
        <taxon>Brassiceae</taxon>
        <taxon>Brassica</taxon>
    </lineage>
</organism>
<dbReference type="Proteomes" id="UP000694005">
    <property type="component" value="Chromosome A05"/>
</dbReference>
<proteinExistence type="predicted"/>
<evidence type="ECO:0000313" key="1">
    <source>
        <dbReference type="EMBL" id="CAG7875314.1"/>
    </source>
</evidence>
<evidence type="ECO:0000313" key="2">
    <source>
        <dbReference type="EMBL" id="VDC70955.1"/>
    </source>
</evidence>
<dbReference type="Gramene" id="A05p18350.2_BraZ1">
    <property type="protein sequence ID" value="A05p18350.2_BraZ1.CDS"/>
    <property type="gene ID" value="A05g18350.2_BraZ1"/>
</dbReference>
<dbReference type="EMBL" id="LS974621">
    <property type="protein sequence ID" value="CAG7875314.1"/>
    <property type="molecule type" value="Genomic_DNA"/>
</dbReference>
<reference evidence="2" key="1">
    <citation type="submission" date="2018-11" db="EMBL/GenBank/DDBJ databases">
        <authorList>
            <consortium name="Genoscope - CEA"/>
            <person name="William W."/>
        </authorList>
    </citation>
    <scope>NUCLEOTIDE SEQUENCE</scope>
</reference>
<accession>A0A3P5Z5D4</accession>
<feature type="non-terminal residue" evidence="2">
    <location>
        <position position="80"/>
    </location>
</feature>
<name>A0A3P5Z5D4_BRACM</name>
<protein>
    <submittedName>
        <fullName evidence="1">Uncharacterized protein</fullName>
    </submittedName>
</protein>
<sequence>MFGCPFYIFPEVLTKHYDPEADISSAGRSAGEERARFKIVTSDIEEDRVVALIPSTDGATFRALRFFAYCNEASPPSLAF</sequence>
<feature type="non-terminal residue" evidence="2">
    <location>
        <position position="1"/>
    </location>
</feature>